<dbReference type="GO" id="GO:0004817">
    <property type="term" value="F:cysteine-tRNA ligase activity"/>
    <property type="evidence" value="ECO:0007669"/>
    <property type="project" value="UniProtKB-UniRule"/>
</dbReference>
<keyword evidence="6 12" id="KW-0479">Metal-binding</keyword>
<dbReference type="Pfam" id="PF01406">
    <property type="entry name" value="tRNA-synt_1e"/>
    <property type="match status" value="1"/>
</dbReference>
<keyword evidence="11 12" id="KW-0030">Aminoacyl-tRNA synthetase</keyword>
<feature type="binding site" evidence="12">
    <location>
        <position position="267"/>
    </location>
    <ligand>
        <name>ATP</name>
        <dbReference type="ChEBI" id="CHEBI:30616"/>
    </ligand>
</feature>
<feature type="binding site" evidence="12">
    <location>
        <position position="27"/>
    </location>
    <ligand>
        <name>Zn(2+)</name>
        <dbReference type="ChEBI" id="CHEBI:29105"/>
    </ligand>
</feature>
<evidence type="ECO:0000256" key="5">
    <source>
        <dbReference type="ARBA" id="ARBA00022598"/>
    </source>
</evidence>
<dbReference type="AlphaFoldDB" id="A0A7G1GAA6"/>
<dbReference type="FunFam" id="3.40.50.620:FF:000009">
    <property type="entry name" value="Cysteine--tRNA ligase"/>
    <property type="match status" value="1"/>
</dbReference>
<comment type="catalytic activity">
    <reaction evidence="12">
        <text>tRNA(Cys) + L-cysteine + ATP = L-cysteinyl-tRNA(Cys) + AMP + diphosphate</text>
        <dbReference type="Rhea" id="RHEA:17773"/>
        <dbReference type="Rhea" id="RHEA-COMP:9661"/>
        <dbReference type="Rhea" id="RHEA-COMP:9679"/>
        <dbReference type="ChEBI" id="CHEBI:30616"/>
        <dbReference type="ChEBI" id="CHEBI:33019"/>
        <dbReference type="ChEBI" id="CHEBI:35235"/>
        <dbReference type="ChEBI" id="CHEBI:78442"/>
        <dbReference type="ChEBI" id="CHEBI:78517"/>
        <dbReference type="ChEBI" id="CHEBI:456215"/>
        <dbReference type="EC" id="6.1.1.16"/>
    </reaction>
</comment>
<evidence type="ECO:0000259" key="13">
    <source>
        <dbReference type="SMART" id="SM00840"/>
    </source>
</evidence>
<sequence>MKIYDTLKGELVEFKPIKEKEVKMYVCGPTVYNLIHVGNGRPMIVFDAFRRFLEYTGYKVTMVQNFTDIDDKIINKAIEENVPFEEVSERYITQYWKDAQNLNIRASNFHPKTTNYVQEIIKFIEDLIKKGYAYESNGDVYFEVRKFKDYGKLSHRNIDDMKSGARIEVSDIKKDPLDFALWKNAKPGEPAWESPWGNGRPGWHIECSVMSGELLGETFDIHAGGNDLVFPHHENERAQSMARHGKEFANYWMHNGMIKVSGDKMSKSIGNIWLIRDVVKEFGADTTKVFILSKHYRTPLDFTKEGLEEQKKSVTRVQNSLIEAEKYFNGTVPFIKNTEYMKQTINNMKEALSEDFNTPKVIAKIFEVSKNLNKAITEKNEQQIKENYHLIKNEMGPVLGIFEKNEVTTNDSKMDKVMEVIINTRKKAKKEKNYEMSDYIREELKKVGIILKDTPQGMEYTIQ</sequence>
<dbReference type="Gene3D" id="1.20.120.1910">
    <property type="entry name" value="Cysteine-tRNA ligase, C-terminal anti-codon recognition domain"/>
    <property type="match status" value="1"/>
</dbReference>
<evidence type="ECO:0000256" key="1">
    <source>
        <dbReference type="ARBA" id="ARBA00004496"/>
    </source>
</evidence>
<keyword evidence="10 12" id="KW-0648">Protein biosynthesis</keyword>
<dbReference type="EC" id="6.1.1.16" evidence="12"/>
<evidence type="ECO:0000256" key="6">
    <source>
        <dbReference type="ARBA" id="ARBA00022723"/>
    </source>
</evidence>
<dbReference type="KEGG" id="ocy:OSSY52_05000"/>
<dbReference type="PANTHER" id="PTHR10890:SF3">
    <property type="entry name" value="CYSTEINE--TRNA LIGASE, CYTOPLASMIC"/>
    <property type="match status" value="1"/>
</dbReference>
<dbReference type="SUPFAM" id="SSF52374">
    <property type="entry name" value="Nucleotidylyl transferase"/>
    <property type="match status" value="1"/>
</dbReference>
<dbReference type="Proteomes" id="UP000516361">
    <property type="component" value="Chromosome"/>
</dbReference>
<dbReference type="InterPro" id="IPR032678">
    <property type="entry name" value="tRNA-synt_1_cat_dom"/>
</dbReference>
<dbReference type="InterPro" id="IPR024909">
    <property type="entry name" value="Cys-tRNA/MSH_ligase"/>
</dbReference>
<dbReference type="SMART" id="SM00840">
    <property type="entry name" value="DALR_2"/>
    <property type="match status" value="1"/>
</dbReference>
<comment type="cofactor">
    <cofactor evidence="12">
        <name>Zn(2+)</name>
        <dbReference type="ChEBI" id="CHEBI:29105"/>
    </cofactor>
    <text evidence="12">Binds 1 zinc ion per subunit.</text>
</comment>
<evidence type="ECO:0000256" key="4">
    <source>
        <dbReference type="ARBA" id="ARBA00022490"/>
    </source>
</evidence>
<feature type="domain" description="Cysteinyl-tRNA synthetase class Ia DALR" evidence="13">
    <location>
        <begin position="347"/>
        <end position="411"/>
    </location>
</feature>
<keyword evidence="8 12" id="KW-0862">Zinc</keyword>
<dbReference type="NCBIfam" id="TIGR00435">
    <property type="entry name" value="cysS"/>
    <property type="match status" value="1"/>
</dbReference>
<dbReference type="InterPro" id="IPR015803">
    <property type="entry name" value="Cys-tRNA-ligase"/>
</dbReference>
<evidence type="ECO:0000313" key="14">
    <source>
        <dbReference type="EMBL" id="BBE30359.1"/>
    </source>
</evidence>
<feature type="binding site" evidence="12">
    <location>
        <position position="232"/>
    </location>
    <ligand>
        <name>Zn(2+)</name>
        <dbReference type="ChEBI" id="CHEBI:29105"/>
    </ligand>
</feature>
<keyword evidence="15" id="KW-1185">Reference proteome</keyword>
<evidence type="ECO:0000256" key="8">
    <source>
        <dbReference type="ARBA" id="ARBA00022833"/>
    </source>
</evidence>
<evidence type="ECO:0000256" key="3">
    <source>
        <dbReference type="ARBA" id="ARBA00011245"/>
    </source>
</evidence>
<keyword evidence="7 12" id="KW-0547">Nucleotide-binding</keyword>
<dbReference type="GO" id="GO:0006423">
    <property type="term" value="P:cysteinyl-tRNA aminoacylation"/>
    <property type="evidence" value="ECO:0007669"/>
    <property type="project" value="UniProtKB-UniRule"/>
</dbReference>
<proteinExistence type="inferred from homology"/>
<dbReference type="CDD" id="cd00672">
    <property type="entry name" value="CysRS_core"/>
    <property type="match status" value="1"/>
</dbReference>
<comment type="subunit">
    <text evidence="3 12">Monomer.</text>
</comment>
<feature type="short sequence motif" description="'KMSKS' region" evidence="12">
    <location>
        <begin position="264"/>
        <end position="268"/>
    </location>
</feature>
<dbReference type="FunCoup" id="A0A7G1GAA6">
    <property type="interactions" value="332"/>
</dbReference>
<dbReference type="Pfam" id="PF09190">
    <property type="entry name" value="DALR_2"/>
    <property type="match status" value="1"/>
</dbReference>
<dbReference type="PANTHER" id="PTHR10890">
    <property type="entry name" value="CYSTEINYL-TRNA SYNTHETASE"/>
    <property type="match status" value="1"/>
</dbReference>
<feature type="short sequence motif" description="'HIGH' region" evidence="12">
    <location>
        <begin position="29"/>
        <end position="39"/>
    </location>
</feature>
<dbReference type="RefSeq" id="WP_190615468.1">
    <property type="nucleotide sequence ID" value="NZ_AP018712.1"/>
</dbReference>
<dbReference type="InterPro" id="IPR015273">
    <property type="entry name" value="Cys-tRNA-synt_Ia_DALR"/>
</dbReference>
<keyword evidence="9 12" id="KW-0067">ATP-binding</keyword>
<keyword evidence="5 12" id="KW-0436">Ligase</keyword>
<evidence type="ECO:0000256" key="9">
    <source>
        <dbReference type="ARBA" id="ARBA00022840"/>
    </source>
</evidence>
<name>A0A7G1GAA6_9BACT</name>
<gene>
    <name evidence="12 14" type="primary">cysS</name>
    <name evidence="14" type="ORF">OSSY52_05000</name>
</gene>
<dbReference type="Gene3D" id="3.40.50.620">
    <property type="entry name" value="HUPs"/>
    <property type="match status" value="1"/>
</dbReference>
<evidence type="ECO:0000313" key="15">
    <source>
        <dbReference type="Proteomes" id="UP000516361"/>
    </source>
</evidence>
<dbReference type="InterPro" id="IPR009080">
    <property type="entry name" value="tRNAsynth_Ia_anticodon-bd"/>
</dbReference>
<keyword evidence="4 12" id="KW-0963">Cytoplasm</keyword>
<organism evidence="14 15">
    <name type="scientific">Tepiditoga spiralis</name>
    <dbReference type="NCBI Taxonomy" id="2108365"/>
    <lineage>
        <taxon>Bacteria</taxon>
        <taxon>Thermotogati</taxon>
        <taxon>Thermotogota</taxon>
        <taxon>Thermotogae</taxon>
        <taxon>Petrotogales</taxon>
        <taxon>Petrotogaceae</taxon>
        <taxon>Tepiditoga</taxon>
    </lineage>
</organism>
<evidence type="ECO:0000256" key="12">
    <source>
        <dbReference type="HAMAP-Rule" id="MF_00041"/>
    </source>
</evidence>
<reference evidence="14 15" key="1">
    <citation type="submission" date="2018-06" db="EMBL/GenBank/DDBJ databases">
        <title>Genome sequencing of Oceanotoga sp. sy52.</title>
        <authorList>
            <person name="Mori K."/>
        </authorList>
    </citation>
    <scope>NUCLEOTIDE SEQUENCE [LARGE SCALE GENOMIC DNA]</scope>
    <source>
        <strain evidence="15">sy52</strain>
    </source>
</reference>
<evidence type="ECO:0000256" key="11">
    <source>
        <dbReference type="ARBA" id="ARBA00023146"/>
    </source>
</evidence>
<dbReference type="HAMAP" id="MF_00041">
    <property type="entry name" value="Cys_tRNA_synth"/>
    <property type="match status" value="1"/>
</dbReference>
<dbReference type="SUPFAM" id="SSF47323">
    <property type="entry name" value="Anticodon-binding domain of a subclass of class I aminoacyl-tRNA synthetases"/>
    <property type="match status" value="1"/>
</dbReference>
<comment type="subcellular location">
    <subcellularLocation>
        <location evidence="1 12">Cytoplasm</location>
    </subcellularLocation>
</comment>
<feature type="binding site" evidence="12">
    <location>
        <position position="236"/>
    </location>
    <ligand>
        <name>Zn(2+)</name>
        <dbReference type="ChEBI" id="CHEBI:29105"/>
    </ligand>
</feature>
<accession>A0A7G1GAA6</accession>
<protein>
    <recommendedName>
        <fullName evidence="12">Cysteine--tRNA ligase</fullName>
        <ecNumber evidence="12">6.1.1.16</ecNumber>
    </recommendedName>
    <alternativeName>
        <fullName evidence="12">Cysteinyl-tRNA synthetase</fullName>
        <shortName evidence="12">CysRS</shortName>
    </alternativeName>
</protein>
<evidence type="ECO:0000256" key="10">
    <source>
        <dbReference type="ARBA" id="ARBA00022917"/>
    </source>
</evidence>
<evidence type="ECO:0000256" key="7">
    <source>
        <dbReference type="ARBA" id="ARBA00022741"/>
    </source>
</evidence>
<dbReference type="InParanoid" id="A0A7G1GAA6"/>
<dbReference type="GO" id="GO:0008270">
    <property type="term" value="F:zinc ion binding"/>
    <property type="evidence" value="ECO:0007669"/>
    <property type="project" value="UniProtKB-UniRule"/>
</dbReference>
<dbReference type="PRINTS" id="PR00983">
    <property type="entry name" value="TRNASYNTHCYS"/>
</dbReference>
<dbReference type="InterPro" id="IPR014729">
    <property type="entry name" value="Rossmann-like_a/b/a_fold"/>
</dbReference>
<dbReference type="GO" id="GO:0005524">
    <property type="term" value="F:ATP binding"/>
    <property type="evidence" value="ECO:0007669"/>
    <property type="project" value="UniProtKB-UniRule"/>
</dbReference>
<comment type="similarity">
    <text evidence="2 12">Belongs to the class-I aminoacyl-tRNA synthetase family.</text>
</comment>
<dbReference type="EMBL" id="AP018712">
    <property type="protein sequence ID" value="BBE30359.1"/>
    <property type="molecule type" value="Genomic_DNA"/>
</dbReference>
<dbReference type="GO" id="GO:0005829">
    <property type="term" value="C:cytosol"/>
    <property type="evidence" value="ECO:0007669"/>
    <property type="project" value="TreeGrafter"/>
</dbReference>
<evidence type="ECO:0000256" key="2">
    <source>
        <dbReference type="ARBA" id="ARBA00005594"/>
    </source>
</evidence>
<feature type="binding site" evidence="12">
    <location>
        <position position="207"/>
    </location>
    <ligand>
        <name>Zn(2+)</name>
        <dbReference type="ChEBI" id="CHEBI:29105"/>
    </ligand>
</feature>